<evidence type="ECO:0000259" key="2">
    <source>
        <dbReference type="Pfam" id="PF07687"/>
    </source>
</evidence>
<dbReference type="Pfam" id="PF01546">
    <property type="entry name" value="Peptidase_M20"/>
    <property type="match status" value="1"/>
</dbReference>
<organism evidence="3 4">
    <name type="scientific">Wallemia hederae</name>
    <dbReference type="NCBI Taxonomy" id="1540922"/>
    <lineage>
        <taxon>Eukaryota</taxon>
        <taxon>Fungi</taxon>
        <taxon>Dikarya</taxon>
        <taxon>Basidiomycota</taxon>
        <taxon>Wallemiomycotina</taxon>
        <taxon>Wallemiomycetes</taxon>
        <taxon>Wallemiales</taxon>
        <taxon>Wallemiaceae</taxon>
        <taxon>Wallemia</taxon>
    </lineage>
</organism>
<proteinExistence type="inferred from homology"/>
<dbReference type="Proteomes" id="UP000310189">
    <property type="component" value="Unassembled WGS sequence"/>
</dbReference>
<dbReference type="FunFam" id="3.30.70.360:FF:000004">
    <property type="entry name" value="Peptidase M20 domain-containing protein 2"/>
    <property type="match status" value="1"/>
</dbReference>
<dbReference type="InterPro" id="IPR011650">
    <property type="entry name" value="Peptidase_M20_dimer"/>
</dbReference>
<accession>A0A4T0FK49</accession>
<gene>
    <name evidence="3" type="ORF">E3P99_02484</name>
</gene>
<evidence type="ECO:0000313" key="4">
    <source>
        <dbReference type="Proteomes" id="UP000310189"/>
    </source>
</evidence>
<dbReference type="AlphaFoldDB" id="A0A4T0FK49"/>
<protein>
    <recommendedName>
        <fullName evidence="2">Peptidase M20 dimerisation domain-containing protein</fullName>
    </recommendedName>
</protein>
<feature type="domain" description="Peptidase M20 dimerisation" evidence="2">
    <location>
        <begin position="294"/>
        <end position="377"/>
    </location>
</feature>
<sequence>MPFASSPLPCELWPYSCELTLYSLHTPDPPCRYPPESDLFLSLESGLLLVLESGLTIMWKCLSKRKPARDESDGKLVKGYEDNDHSESCLPSYLDLESSHSLPSYQQASFEPSKTVDRAADIMEHEMQKEELALKEMSSKIHQHPELAFNERYAADVLTRFMHSRGWDVERGICGLETAWRATFTHGKGGRVVGFNCEMDVNLIAEGGVAAALSVAAAMQKTGTAGRVVLLGTPAEESGGGKIIMLKHGAYEGVDAMLMIHPGGGAPYKTDLISPMLAIDSFLNRSLAYFAQIYSAHAALAPHEGINALDAAVLAYSNVNALRQQIKPYERVHGVIDSHDYATNVIPAYSKLKYGVRSATLSELVQLKRRAIACMHAAAEATGCQVVVHDTSPPHPELHHNEHLALEYTSTMQRRFGTSIKLALDVPGGASTDFGAVTYAMPGLHPAYEIYSEKGASNHTADFTKYSDTDIAHQKTLEAAQGIALTAFRVLSDVDFAKAVNKEYREWSERHDETALRRR</sequence>
<name>A0A4T0FK49_9BASI</name>
<evidence type="ECO:0000313" key="3">
    <source>
        <dbReference type="EMBL" id="TIA88691.1"/>
    </source>
</evidence>
<keyword evidence="4" id="KW-1185">Reference proteome</keyword>
<comment type="similarity">
    <text evidence="1">Belongs to the peptidase M20A family.</text>
</comment>
<dbReference type="Gene3D" id="3.30.70.360">
    <property type="match status" value="1"/>
</dbReference>
<dbReference type="InterPro" id="IPR036264">
    <property type="entry name" value="Bact_exopeptidase_dim_dom"/>
</dbReference>
<dbReference type="GO" id="GO:0016805">
    <property type="term" value="F:dipeptidase activity"/>
    <property type="evidence" value="ECO:0007669"/>
    <property type="project" value="TreeGrafter"/>
</dbReference>
<dbReference type="EMBL" id="SPNW01000035">
    <property type="protein sequence ID" value="TIA88691.1"/>
    <property type="molecule type" value="Genomic_DNA"/>
</dbReference>
<dbReference type="InterPro" id="IPR052030">
    <property type="entry name" value="Peptidase_M20/M20A_hydrolases"/>
</dbReference>
<evidence type="ECO:0000256" key="1">
    <source>
        <dbReference type="ARBA" id="ARBA00006247"/>
    </source>
</evidence>
<dbReference type="InterPro" id="IPR002933">
    <property type="entry name" value="Peptidase_M20"/>
</dbReference>
<dbReference type="Pfam" id="PF07687">
    <property type="entry name" value="M20_dimer"/>
    <property type="match status" value="1"/>
</dbReference>
<dbReference type="SUPFAM" id="SSF55031">
    <property type="entry name" value="Bacterial exopeptidase dimerisation domain"/>
    <property type="match status" value="1"/>
</dbReference>
<dbReference type="SUPFAM" id="SSF53187">
    <property type="entry name" value="Zn-dependent exopeptidases"/>
    <property type="match status" value="1"/>
</dbReference>
<comment type="caution">
    <text evidence="3">The sequence shown here is derived from an EMBL/GenBank/DDBJ whole genome shotgun (WGS) entry which is preliminary data.</text>
</comment>
<dbReference type="OrthoDB" id="6119954at2759"/>
<dbReference type="Gene3D" id="3.40.630.10">
    <property type="entry name" value="Zn peptidases"/>
    <property type="match status" value="1"/>
</dbReference>
<reference evidence="3 4" key="1">
    <citation type="submission" date="2019-03" db="EMBL/GenBank/DDBJ databases">
        <title>Sequencing 23 genomes of Wallemia ichthyophaga.</title>
        <authorList>
            <person name="Gostincar C."/>
        </authorList>
    </citation>
    <scope>NUCLEOTIDE SEQUENCE [LARGE SCALE GENOMIC DNA]</scope>
    <source>
        <strain evidence="3 4">EXF-5753</strain>
    </source>
</reference>
<dbReference type="PANTHER" id="PTHR30575:SF0">
    <property type="entry name" value="XAA-ARG DIPEPTIDASE"/>
    <property type="match status" value="1"/>
</dbReference>
<dbReference type="PANTHER" id="PTHR30575">
    <property type="entry name" value="PEPTIDASE M20"/>
    <property type="match status" value="1"/>
</dbReference>